<dbReference type="Pfam" id="PF02645">
    <property type="entry name" value="DegV"/>
    <property type="match status" value="1"/>
</dbReference>
<comment type="function">
    <text evidence="1">May bind long-chain fatty acids, such as palmitate, and may play a role in lipid transport or fatty acid metabolism.</text>
</comment>
<evidence type="ECO:0000313" key="4">
    <source>
        <dbReference type="Proteomes" id="UP000035618"/>
    </source>
</evidence>
<dbReference type="SUPFAM" id="SSF82549">
    <property type="entry name" value="DAK1/DegV-like"/>
    <property type="match status" value="1"/>
</dbReference>
<dbReference type="InterPro" id="IPR050270">
    <property type="entry name" value="DegV_domain_contain"/>
</dbReference>
<dbReference type="GO" id="GO:0008289">
    <property type="term" value="F:lipid binding"/>
    <property type="evidence" value="ECO:0007669"/>
    <property type="project" value="UniProtKB-KW"/>
</dbReference>
<evidence type="ECO:0000256" key="2">
    <source>
        <dbReference type="ARBA" id="ARBA00023121"/>
    </source>
</evidence>
<name>A0A837IST3_9LACO</name>
<dbReference type="PANTHER" id="PTHR33434:SF2">
    <property type="entry name" value="FATTY ACID-BINDING PROTEIN TM_1468"/>
    <property type="match status" value="1"/>
</dbReference>
<dbReference type="Gene3D" id="2.20.28.50">
    <property type="entry name" value="degv family protein"/>
    <property type="match status" value="1"/>
</dbReference>
<dbReference type="EMBL" id="JHAJ01000098">
    <property type="protein sequence ID" value="KLA45711.1"/>
    <property type="molecule type" value="Genomic_DNA"/>
</dbReference>
<dbReference type="NCBIfam" id="TIGR00762">
    <property type="entry name" value="DegV"/>
    <property type="match status" value="1"/>
</dbReference>
<gene>
    <name evidence="3" type="ORF">LRB_1312</name>
</gene>
<reference evidence="3 4" key="1">
    <citation type="journal article" date="2015" name="BMC Microbiol.">
        <title>Lactobacillus ruminis strains cluster according to their mammalian gut source.</title>
        <authorList>
            <person name="O' Donnell M.M."/>
            <person name="Harris H.M."/>
            <person name="Lynch D.B."/>
            <person name="Ross R.P."/>
            <person name="O'Toole P.W."/>
        </authorList>
    </citation>
    <scope>NUCLEOTIDE SEQUENCE [LARGE SCALE GENOMIC DNA]</scope>
    <source>
        <strain evidence="3 4">ATCC 27780</strain>
    </source>
</reference>
<dbReference type="InterPro" id="IPR003797">
    <property type="entry name" value="DegV"/>
</dbReference>
<dbReference type="PANTHER" id="PTHR33434">
    <property type="entry name" value="DEGV DOMAIN-CONTAINING PROTEIN DR_1986-RELATED"/>
    <property type="match status" value="1"/>
</dbReference>
<dbReference type="Gene3D" id="3.40.50.10440">
    <property type="entry name" value="Dihydroxyacetone kinase, domain 1"/>
    <property type="match status" value="1"/>
</dbReference>
<accession>A0A837IST3</accession>
<dbReference type="Gene3D" id="3.30.1180.10">
    <property type="match status" value="1"/>
</dbReference>
<organism evidence="3 4">
    <name type="scientific">Ligilactobacillus ruminis</name>
    <dbReference type="NCBI Taxonomy" id="1623"/>
    <lineage>
        <taxon>Bacteria</taxon>
        <taxon>Bacillati</taxon>
        <taxon>Bacillota</taxon>
        <taxon>Bacilli</taxon>
        <taxon>Lactobacillales</taxon>
        <taxon>Lactobacillaceae</taxon>
        <taxon>Ligilactobacillus</taxon>
    </lineage>
</organism>
<sequence length="288" mass="31547">MMKNIILKKDLKIMIKKIISDSGANVLHLDGASFENIPLTIHVDGTDYQDDASLSVNEFIEALHQNDGKTSTACPSIAQWQKAFEGADEIYVITITSVLSGSYNSAVQAASLYREDHPKTKIHVIDSLSAGPEMELIIDKLKESIDAGLNFDEICAKINAYKEKTHLNFALESLDNLAKNGRISPAVAKVAKMLKIRIIGRPDDGKLTPIGKARGAKKTISYLIKDMEEHGFSNGRVIIAHILNEEGADNLKQAILAKHPEAVVEIREARGLCTYYAQKGGLMVGYEA</sequence>
<comment type="caution">
    <text evidence="3">The sequence shown here is derived from an EMBL/GenBank/DDBJ whole genome shotgun (WGS) entry which is preliminary data.</text>
</comment>
<evidence type="ECO:0000256" key="1">
    <source>
        <dbReference type="ARBA" id="ARBA00003238"/>
    </source>
</evidence>
<dbReference type="PROSITE" id="PS51482">
    <property type="entry name" value="DEGV"/>
    <property type="match status" value="1"/>
</dbReference>
<keyword evidence="2" id="KW-0446">Lipid-binding</keyword>
<dbReference type="AlphaFoldDB" id="A0A837IST3"/>
<evidence type="ECO:0000313" key="3">
    <source>
        <dbReference type="EMBL" id="KLA45711.1"/>
    </source>
</evidence>
<dbReference type="Proteomes" id="UP000035618">
    <property type="component" value="Unassembled WGS sequence"/>
</dbReference>
<protein>
    <submittedName>
        <fullName evidence="3">DegV family protein</fullName>
    </submittedName>
</protein>
<proteinExistence type="predicted"/>
<dbReference type="InterPro" id="IPR043168">
    <property type="entry name" value="DegV_C"/>
</dbReference>